<reference evidence="12 13" key="1">
    <citation type="submission" date="2015-07" db="EMBL/GenBank/DDBJ databases">
        <title>The draft genome sequence of Leadbetterella sp. JN14-9.</title>
        <authorList>
            <person name="Liu Y."/>
            <person name="Du J."/>
            <person name="Shao Z."/>
        </authorList>
    </citation>
    <scope>NUCLEOTIDE SEQUENCE [LARGE SCALE GENOMIC DNA]</scope>
    <source>
        <strain evidence="12 13">JN14-9</strain>
    </source>
</reference>
<dbReference type="RefSeq" id="WP_055146562.1">
    <property type="nucleotide sequence ID" value="NZ_JXSZ01000006.1"/>
</dbReference>
<dbReference type="InterPro" id="IPR014001">
    <property type="entry name" value="Helicase_ATP-bd"/>
</dbReference>
<dbReference type="Gene3D" id="3.40.50.300">
    <property type="entry name" value="P-loop containing nucleotide triphosphate hydrolases"/>
    <property type="match status" value="2"/>
</dbReference>
<dbReference type="Pfam" id="PF00270">
    <property type="entry name" value="DEAD"/>
    <property type="match status" value="1"/>
</dbReference>
<comment type="similarity">
    <text evidence="5 7">Belongs to the DEAD box helicase family.</text>
</comment>
<evidence type="ECO:0000256" key="2">
    <source>
        <dbReference type="ARBA" id="ARBA00022801"/>
    </source>
</evidence>
<protein>
    <submittedName>
        <fullName evidence="12">RNA helicase</fullName>
    </submittedName>
</protein>
<evidence type="ECO:0000256" key="1">
    <source>
        <dbReference type="ARBA" id="ARBA00022741"/>
    </source>
</evidence>
<evidence type="ECO:0000313" key="12">
    <source>
        <dbReference type="EMBL" id="KPM48613.1"/>
    </source>
</evidence>
<dbReference type="PROSITE" id="PS51194">
    <property type="entry name" value="HELICASE_CTER"/>
    <property type="match status" value="1"/>
</dbReference>
<name>A0A0P7BD59_9BACT</name>
<keyword evidence="13" id="KW-1185">Reference proteome</keyword>
<comment type="caution">
    <text evidence="12">The sequence shown here is derived from an EMBL/GenBank/DDBJ whole genome shotgun (WGS) entry which is preliminary data.</text>
</comment>
<feature type="domain" description="DEAD-box RNA helicase Q" evidence="11">
    <location>
        <begin position="1"/>
        <end position="29"/>
    </location>
</feature>
<dbReference type="STRING" id="1605367.AFM12_08365"/>
<keyword evidence="4 7" id="KW-0067">ATP-binding</keyword>
<feature type="domain" description="Helicase C-terminal" evidence="10">
    <location>
        <begin position="231"/>
        <end position="380"/>
    </location>
</feature>
<keyword evidence="1 7" id="KW-0547">Nucleotide-binding</keyword>
<dbReference type="InterPro" id="IPR000629">
    <property type="entry name" value="RNA-helicase_DEAD-box_CS"/>
</dbReference>
<dbReference type="PROSITE" id="PS00039">
    <property type="entry name" value="DEAD_ATP_HELICASE"/>
    <property type="match status" value="1"/>
</dbReference>
<proteinExistence type="inferred from homology"/>
<feature type="region of interest" description="Disordered" evidence="8">
    <location>
        <begin position="370"/>
        <end position="436"/>
    </location>
</feature>
<evidence type="ECO:0000256" key="8">
    <source>
        <dbReference type="SAM" id="MobiDB-lite"/>
    </source>
</evidence>
<dbReference type="CDD" id="cd18787">
    <property type="entry name" value="SF2_C_DEAD"/>
    <property type="match status" value="1"/>
</dbReference>
<feature type="short sequence motif" description="Q motif" evidence="6">
    <location>
        <begin position="1"/>
        <end position="29"/>
    </location>
</feature>
<dbReference type="PANTHER" id="PTHR47959">
    <property type="entry name" value="ATP-DEPENDENT RNA HELICASE RHLE-RELATED"/>
    <property type="match status" value="1"/>
</dbReference>
<dbReference type="InterPro" id="IPR014014">
    <property type="entry name" value="RNA_helicase_DEAD_Q_motif"/>
</dbReference>
<keyword evidence="2 7" id="KW-0378">Hydrolase</keyword>
<dbReference type="PROSITE" id="PS51195">
    <property type="entry name" value="Q_MOTIF"/>
    <property type="match status" value="1"/>
</dbReference>
<dbReference type="GO" id="GO:0003724">
    <property type="term" value="F:RNA helicase activity"/>
    <property type="evidence" value="ECO:0007669"/>
    <property type="project" value="InterPro"/>
</dbReference>
<dbReference type="InterPro" id="IPR011545">
    <property type="entry name" value="DEAD/DEAH_box_helicase_dom"/>
</dbReference>
<evidence type="ECO:0000259" key="11">
    <source>
        <dbReference type="PROSITE" id="PS51195"/>
    </source>
</evidence>
<feature type="compositionally biased region" description="Basic residues" evidence="8">
    <location>
        <begin position="398"/>
        <end position="420"/>
    </location>
</feature>
<evidence type="ECO:0000256" key="3">
    <source>
        <dbReference type="ARBA" id="ARBA00022806"/>
    </source>
</evidence>
<dbReference type="InterPro" id="IPR027417">
    <property type="entry name" value="P-loop_NTPase"/>
</dbReference>
<dbReference type="Proteomes" id="UP000050454">
    <property type="component" value="Unassembled WGS sequence"/>
</dbReference>
<dbReference type="InterPro" id="IPR044742">
    <property type="entry name" value="DEAD/DEAH_RhlB"/>
</dbReference>
<evidence type="ECO:0000256" key="5">
    <source>
        <dbReference type="ARBA" id="ARBA00038437"/>
    </source>
</evidence>
<feature type="domain" description="Helicase ATP-binding" evidence="9">
    <location>
        <begin position="32"/>
        <end position="208"/>
    </location>
</feature>
<accession>A0A0P7BD59</accession>
<evidence type="ECO:0000256" key="7">
    <source>
        <dbReference type="RuleBase" id="RU000492"/>
    </source>
</evidence>
<dbReference type="SUPFAM" id="SSF52540">
    <property type="entry name" value="P-loop containing nucleoside triphosphate hydrolases"/>
    <property type="match status" value="1"/>
</dbReference>
<dbReference type="EMBL" id="LGTQ01000006">
    <property type="protein sequence ID" value="KPM48613.1"/>
    <property type="molecule type" value="Genomic_DNA"/>
</dbReference>
<dbReference type="Pfam" id="PF00271">
    <property type="entry name" value="Helicase_C"/>
    <property type="match status" value="1"/>
</dbReference>
<sequence length="436" mass="47895">MTFKELQLDEKLLEGLDAIGFENATPVQELAVPKILQNKDLIACAQTGTGKTAAFLLPVLHKIVNMPEKDRHLNTLIIAPTRELAIQIDQQVEGLSYFTGVSSIPVYGGGDGEAFITQKRALEAGADIVIATPGRLIALMNSKTVDFGKLQHLILDEADRMLDMGFLGDIMRIISNLPENRQTLLFSATMAPEIRKLAAKILKEPEQINIAISKPAKGIDQQAYVVYDTQKLPLLVSIVKDENFKSIIVFSSSKDNVKNIERELNNHKCGAKGFSSDLDQSAREALMNQFKAGKVRVLVGTDVISRGIDVTGIDLVVNFDCPPDPEDYIHRIGRTARAGSAGTAITLINQKDQRKFYRIESLIGEDIPKKDIPEEFGKGPEYTPQKKGGGLKGDSKKNFKGKSNRNFKGKRPFRGKRKGAGPKGSSKSENRPPKSD</sequence>
<dbReference type="GO" id="GO:0005524">
    <property type="term" value="F:ATP binding"/>
    <property type="evidence" value="ECO:0007669"/>
    <property type="project" value="UniProtKB-KW"/>
</dbReference>
<evidence type="ECO:0000259" key="10">
    <source>
        <dbReference type="PROSITE" id="PS51194"/>
    </source>
</evidence>
<dbReference type="GO" id="GO:0016787">
    <property type="term" value="F:hydrolase activity"/>
    <property type="evidence" value="ECO:0007669"/>
    <property type="project" value="UniProtKB-KW"/>
</dbReference>
<dbReference type="PANTHER" id="PTHR47959:SF13">
    <property type="entry name" value="ATP-DEPENDENT RNA HELICASE RHLE"/>
    <property type="match status" value="1"/>
</dbReference>
<gene>
    <name evidence="12" type="ORF">AFM12_08365</name>
</gene>
<organism evidence="12 13">
    <name type="scientific">Jiulongibacter sediminis</name>
    <dbReference type="NCBI Taxonomy" id="1605367"/>
    <lineage>
        <taxon>Bacteria</taxon>
        <taxon>Pseudomonadati</taxon>
        <taxon>Bacteroidota</taxon>
        <taxon>Cytophagia</taxon>
        <taxon>Cytophagales</taxon>
        <taxon>Leadbetterellaceae</taxon>
        <taxon>Jiulongibacter</taxon>
    </lineage>
</organism>
<evidence type="ECO:0000259" key="9">
    <source>
        <dbReference type="PROSITE" id="PS51192"/>
    </source>
</evidence>
<dbReference type="SMART" id="SM00487">
    <property type="entry name" value="DEXDc"/>
    <property type="match status" value="1"/>
</dbReference>
<feature type="compositionally biased region" description="Basic and acidic residues" evidence="8">
    <location>
        <begin position="426"/>
        <end position="436"/>
    </location>
</feature>
<evidence type="ECO:0000256" key="4">
    <source>
        <dbReference type="ARBA" id="ARBA00022840"/>
    </source>
</evidence>
<keyword evidence="3 7" id="KW-0347">Helicase</keyword>
<dbReference type="PROSITE" id="PS51192">
    <property type="entry name" value="HELICASE_ATP_BIND_1"/>
    <property type="match status" value="1"/>
</dbReference>
<dbReference type="GO" id="GO:0003676">
    <property type="term" value="F:nucleic acid binding"/>
    <property type="evidence" value="ECO:0007669"/>
    <property type="project" value="InterPro"/>
</dbReference>
<dbReference type="CDD" id="cd00268">
    <property type="entry name" value="DEADc"/>
    <property type="match status" value="1"/>
</dbReference>
<evidence type="ECO:0000256" key="6">
    <source>
        <dbReference type="PROSITE-ProRule" id="PRU00552"/>
    </source>
</evidence>
<dbReference type="GO" id="GO:0005829">
    <property type="term" value="C:cytosol"/>
    <property type="evidence" value="ECO:0007669"/>
    <property type="project" value="TreeGrafter"/>
</dbReference>
<dbReference type="OrthoDB" id="974172at2"/>
<dbReference type="SMART" id="SM00490">
    <property type="entry name" value="HELICc"/>
    <property type="match status" value="1"/>
</dbReference>
<evidence type="ECO:0000313" key="13">
    <source>
        <dbReference type="Proteomes" id="UP000050454"/>
    </source>
</evidence>
<dbReference type="InterPro" id="IPR050079">
    <property type="entry name" value="DEAD_box_RNA_helicase"/>
</dbReference>
<dbReference type="AlphaFoldDB" id="A0A0P7BD59"/>
<dbReference type="InterPro" id="IPR001650">
    <property type="entry name" value="Helicase_C-like"/>
</dbReference>